<evidence type="ECO:0000256" key="4">
    <source>
        <dbReference type="ARBA" id="ARBA00022759"/>
    </source>
</evidence>
<dbReference type="HAMAP" id="MF_00227">
    <property type="entry name" value="RNase_P"/>
    <property type="match status" value="1"/>
</dbReference>
<keyword evidence="3 7" id="KW-0540">Nuclease</keyword>
<dbReference type="InterPro" id="IPR000100">
    <property type="entry name" value="RNase_P"/>
</dbReference>
<name>A0A1H1MYN6_9FLAO</name>
<dbReference type="InterPro" id="IPR020568">
    <property type="entry name" value="Ribosomal_Su5_D2-typ_SF"/>
</dbReference>
<evidence type="ECO:0000313" key="10">
    <source>
        <dbReference type="Proteomes" id="UP000198858"/>
    </source>
</evidence>
<dbReference type="GO" id="GO:0004526">
    <property type="term" value="F:ribonuclease P activity"/>
    <property type="evidence" value="ECO:0007669"/>
    <property type="project" value="UniProtKB-UniRule"/>
</dbReference>
<comment type="subunit">
    <text evidence="7">Consists of a catalytic RNA component (M1 or rnpB) and a protein subunit.</text>
</comment>
<dbReference type="PANTHER" id="PTHR33992">
    <property type="entry name" value="RIBONUCLEASE P PROTEIN COMPONENT"/>
    <property type="match status" value="1"/>
</dbReference>
<evidence type="ECO:0000256" key="3">
    <source>
        <dbReference type="ARBA" id="ARBA00022722"/>
    </source>
</evidence>
<dbReference type="STRING" id="1250231.SAMN04488552_1505"/>
<evidence type="ECO:0000256" key="7">
    <source>
        <dbReference type="HAMAP-Rule" id="MF_00227"/>
    </source>
</evidence>
<accession>A0A1H1MYN6</accession>
<keyword evidence="6 7" id="KW-0694">RNA-binding</keyword>
<reference evidence="9 10" key="1">
    <citation type="submission" date="2016-10" db="EMBL/GenBank/DDBJ databases">
        <authorList>
            <person name="Varghese N."/>
            <person name="Submissions S."/>
        </authorList>
    </citation>
    <scope>NUCLEOTIDE SEQUENCE [LARGE SCALE GENOMIC DNA]</scope>
    <source>
        <strain evidence="9 10">Mar_2010_102</strain>
    </source>
</reference>
<keyword evidence="4 7" id="KW-0255">Endonuclease</keyword>
<dbReference type="GO" id="GO:0000049">
    <property type="term" value="F:tRNA binding"/>
    <property type="evidence" value="ECO:0007669"/>
    <property type="project" value="UniProtKB-UniRule"/>
</dbReference>
<dbReference type="PROSITE" id="PS00648">
    <property type="entry name" value="RIBONUCLEASE_P"/>
    <property type="match status" value="1"/>
</dbReference>
<evidence type="ECO:0000256" key="1">
    <source>
        <dbReference type="ARBA" id="ARBA00002663"/>
    </source>
</evidence>
<keyword evidence="5 7" id="KW-0378">Hydrolase</keyword>
<evidence type="ECO:0000256" key="6">
    <source>
        <dbReference type="ARBA" id="ARBA00022884"/>
    </source>
</evidence>
<dbReference type="NCBIfam" id="TIGR00188">
    <property type="entry name" value="rnpA"/>
    <property type="match status" value="1"/>
</dbReference>
<dbReference type="GO" id="GO:0030677">
    <property type="term" value="C:ribonuclease P complex"/>
    <property type="evidence" value="ECO:0007669"/>
    <property type="project" value="TreeGrafter"/>
</dbReference>
<keyword evidence="10" id="KW-1185">Reference proteome</keyword>
<dbReference type="Pfam" id="PF00825">
    <property type="entry name" value="Ribonuclease_P"/>
    <property type="match status" value="1"/>
</dbReference>
<dbReference type="GO" id="GO:0042781">
    <property type="term" value="F:3'-tRNA processing endoribonuclease activity"/>
    <property type="evidence" value="ECO:0007669"/>
    <property type="project" value="TreeGrafter"/>
</dbReference>
<dbReference type="SUPFAM" id="SSF54211">
    <property type="entry name" value="Ribosomal protein S5 domain 2-like"/>
    <property type="match status" value="1"/>
</dbReference>
<sequence>MNESFGKSEKLKSKKLIDQLFVEGKSIKAYPLKLVYVPFENTEDAALKTGVSVPKKLVKTAVKRNRIKRMMREVFRKNKYLVSKHLSSSHASMFIYISRDEITYEKLEACMINILKKFSEKN</sequence>
<dbReference type="Proteomes" id="UP000198858">
    <property type="component" value="Chromosome I"/>
</dbReference>
<dbReference type="GO" id="GO:0001682">
    <property type="term" value="P:tRNA 5'-leader removal"/>
    <property type="evidence" value="ECO:0007669"/>
    <property type="project" value="UniProtKB-UniRule"/>
</dbReference>
<dbReference type="PANTHER" id="PTHR33992:SF1">
    <property type="entry name" value="RIBONUCLEASE P PROTEIN COMPONENT"/>
    <property type="match status" value="1"/>
</dbReference>
<dbReference type="RefSeq" id="WP_089661899.1">
    <property type="nucleotide sequence ID" value="NZ_LT629745.1"/>
</dbReference>
<dbReference type="InterPro" id="IPR020539">
    <property type="entry name" value="RNase_P_CS"/>
</dbReference>
<keyword evidence="2 7" id="KW-0819">tRNA processing</keyword>
<dbReference type="InterPro" id="IPR014721">
    <property type="entry name" value="Ribsml_uS5_D2-typ_fold_subgr"/>
</dbReference>
<gene>
    <name evidence="7" type="primary">rnpA</name>
    <name evidence="9" type="ORF">SAMN04488552_1505</name>
</gene>
<protein>
    <recommendedName>
        <fullName evidence="7 8">Ribonuclease P protein component</fullName>
        <shortName evidence="7">RNase P protein</shortName>
        <shortName evidence="7">RNaseP protein</shortName>
        <ecNumber evidence="7 8">3.1.26.5</ecNumber>
    </recommendedName>
    <alternativeName>
        <fullName evidence="7">Protein C5</fullName>
    </alternativeName>
</protein>
<dbReference type="EMBL" id="LT629745">
    <property type="protein sequence ID" value="SDR91792.1"/>
    <property type="molecule type" value="Genomic_DNA"/>
</dbReference>
<evidence type="ECO:0000313" key="9">
    <source>
        <dbReference type="EMBL" id="SDR91792.1"/>
    </source>
</evidence>
<organism evidence="9 10">
    <name type="scientific">Christiangramia echinicola</name>
    <dbReference type="NCBI Taxonomy" id="279359"/>
    <lineage>
        <taxon>Bacteria</taxon>
        <taxon>Pseudomonadati</taxon>
        <taxon>Bacteroidota</taxon>
        <taxon>Flavobacteriia</taxon>
        <taxon>Flavobacteriales</taxon>
        <taxon>Flavobacteriaceae</taxon>
        <taxon>Christiangramia</taxon>
    </lineage>
</organism>
<evidence type="ECO:0000256" key="2">
    <source>
        <dbReference type="ARBA" id="ARBA00022694"/>
    </source>
</evidence>
<comment type="similarity">
    <text evidence="7">Belongs to the RnpA family.</text>
</comment>
<evidence type="ECO:0000256" key="5">
    <source>
        <dbReference type="ARBA" id="ARBA00022801"/>
    </source>
</evidence>
<evidence type="ECO:0000256" key="8">
    <source>
        <dbReference type="NCBIfam" id="TIGR00188"/>
    </source>
</evidence>
<comment type="function">
    <text evidence="1 7">RNaseP catalyzes the removal of the 5'-leader sequence from pre-tRNA to produce the mature 5'-terminus. It can also cleave other RNA substrates such as 4.5S RNA. The protein component plays an auxiliary but essential role in vivo by binding to the 5'-leader sequence and broadening the substrate specificity of the ribozyme.</text>
</comment>
<dbReference type="AlphaFoldDB" id="A0A1H1MYN6"/>
<comment type="catalytic activity">
    <reaction evidence="7">
        <text>Endonucleolytic cleavage of RNA, removing 5'-extranucleotides from tRNA precursor.</text>
        <dbReference type="EC" id="3.1.26.5"/>
    </reaction>
</comment>
<dbReference type="EC" id="3.1.26.5" evidence="7 8"/>
<dbReference type="Gene3D" id="3.30.230.10">
    <property type="match status" value="1"/>
</dbReference>
<proteinExistence type="inferred from homology"/>